<accession>A0A0U5EQ70</accession>
<keyword evidence="2" id="KW-1185">Reference proteome</keyword>
<dbReference type="AlphaFoldDB" id="A0A0U5EQ70"/>
<organism evidence="1 2">
    <name type="scientific">Candidatus Protochlamydia naegleriophila</name>
    <dbReference type="NCBI Taxonomy" id="389348"/>
    <lineage>
        <taxon>Bacteria</taxon>
        <taxon>Pseudomonadati</taxon>
        <taxon>Chlamydiota</taxon>
        <taxon>Chlamydiia</taxon>
        <taxon>Parachlamydiales</taxon>
        <taxon>Parachlamydiaceae</taxon>
        <taxon>Candidatus Protochlamydia</taxon>
    </lineage>
</organism>
<dbReference type="KEGG" id="pnl:PNK_0648"/>
<protein>
    <submittedName>
        <fullName evidence="1">Uncharacterized protein</fullName>
    </submittedName>
</protein>
<reference evidence="2" key="1">
    <citation type="submission" date="2015-09" db="EMBL/GenBank/DDBJ databases">
        <authorList>
            <person name="Bertelli C."/>
        </authorList>
    </citation>
    <scope>NUCLEOTIDE SEQUENCE [LARGE SCALE GENOMIC DNA]</scope>
    <source>
        <strain evidence="2">KNic</strain>
    </source>
</reference>
<dbReference type="EMBL" id="LN879502">
    <property type="protein sequence ID" value="CUI16275.1"/>
    <property type="molecule type" value="Genomic_DNA"/>
</dbReference>
<name>A0A0U5EQ70_9BACT</name>
<gene>
    <name evidence="1" type="ORF">PNK_0648</name>
</gene>
<dbReference type="Proteomes" id="UP000069902">
    <property type="component" value="Chromosome cPNK"/>
</dbReference>
<evidence type="ECO:0000313" key="1">
    <source>
        <dbReference type="EMBL" id="CUI16275.1"/>
    </source>
</evidence>
<evidence type="ECO:0000313" key="2">
    <source>
        <dbReference type="Proteomes" id="UP000069902"/>
    </source>
</evidence>
<dbReference type="InParanoid" id="A0A0U5EQ70"/>
<sequence length="94" mass="10938">MLDIFLDNIKAEEHREEALRIIGSGLSEDDTVFEYEEVIVLLKDSYLACVKCLITDMNHKLADSNGRIPLNLIKDEKSPIYKYLIEQQQQPKKR</sequence>
<dbReference type="PATRIC" id="fig|389348.3.peg.710"/>
<proteinExistence type="predicted"/>